<dbReference type="InterPro" id="IPR012337">
    <property type="entry name" value="RNaseH-like_sf"/>
</dbReference>
<name>A0AAV9M2C7_9SOLN</name>
<keyword evidence="3" id="KW-1185">Reference proteome</keyword>
<dbReference type="InterPro" id="IPR053151">
    <property type="entry name" value="RNase_H-like"/>
</dbReference>
<sequence>MVGFTEHTPLTSPIRAEIQAMRRGLTLVMENNMSPIEITTESFDVINMLTNNNLLYDDLIVQCRLSMRKQEIIRMKNVFHEQNRVADKIS</sequence>
<evidence type="ECO:0000313" key="2">
    <source>
        <dbReference type="EMBL" id="KAK4731414.1"/>
    </source>
</evidence>
<dbReference type="Gene3D" id="3.30.420.10">
    <property type="entry name" value="Ribonuclease H-like superfamily/Ribonuclease H"/>
    <property type="match status" value="1"/>
</dbReference>
<dbReference type="InterPro" id="IPR036397">
    <property type="entry name" value="RNaseH_sf"/>
</dbReference>
<dbReference type="GO" id="GO:0004523">
    <property type="term" value="F:RNA-DNA hybrid ribonuclease activity"/>
    <property type="evidence" value="ECO:0007669"/>
    <property type="project" value="InterPro"/>
</dbReference>
<gene>
    <name evidence="2" type="ORF">R3W88_024402</name>
</gene>
<accession>A0AAV9M2C7</accession>
<dbReference type="InterPro" id="IPR002156">
    <property type="entry name" value="RNaseH_domain"/>
</dbReference>
<dbReference type="InterPro" id="IPR044730">
    <property type="entry name" value="RNase_H-like_dom_plant"/>
</dbReference>
<dbReference type="Pfam" id="PF13456">
    <property type="entry name" value="RVT_3"/>
    <property type="match status" value="1"/>
</dbReference>
<evidence type="ECO:0000259" key="1">
    <source>
        <dbReference type="Pfam" id="PF13456"/>
    </source>
</evidence>
<dbReference type="AlphaFoldDB" id="A0AAV9M2C7"/>
<dbReference type="PANTHER" id="PTHR47723">
    <property type="entry name" value="OS05G0353850 PROTEIN"/>
    <property type="match status" value="1"/>
</dbReference>
<reference evidence="2 3" key="1">
    <citation type="submission" date="2023-10" db="EMBL/GenBank/DDBJ databases">
        <title>Genome-Wide Identification Analysis in wild type Solanum Pinnatisectum Reveals Some Genes Defensing Phytophthora Infestans.</title>
        <authorList>
            <person name="Sun C."/>
        </authorList>
    </citation>
    <scope>NUCLEOTIDE SEQUENCE [LARGE SCALE GENOMIC DNA]</scope>
    <source>
        <strain evidence="2">LQN</strain>
        <tissue evidence="2">Leaf</tissue>
    </source>
</reference>
<feature type="domain" description="RNase H type-1" evidence="1">
    <location>
        <begin position="8"/>
        <end position="89"/>
    </location>
</feature>
<dbReference type="Proteomes" id="UP001311915">
    <property type="component" value="Unassembled WGS sequence"/>
</dbReference>
<dbReference type="PANTHER" id="PTHR47723:SF23">
    <property type="entry name" value="REVERSE TRANSCRIPTASE-LIKE PROTEIN"/>
    <property type="match status" value="1"/>
</dbReference>
<dbReference type="GO" id="GO:0003676">
    <property type="term" value="F:nucleic acid binding"/>
    <property type="evidence" value="ECO:0007669"/>
    <property type="project" value="InterPro"/>
</dbReference>
<dbReference type="SUPFAM" id="SSF53098">
    <property type="entry name" value="Ribonuclease H-like"/>
    <property type="match status" value="1"/>
</dbReference>
<dbReference type="EMBL" id="JAWPEI010000003">
    <property type="protein sequence ID" value="KAK4731414.1"/>
    <property type="molecule type" value="Genomic_DNA"/>
</dbReference>
<protein>
    <recommendedName>
        <fullName evidence="1">RNase H type-1 domain-containing protein</fullName>
    </recommendedName>
</protein>
<comment type="caution">
    <text evidence="2">The sequence shown here is derived from an EMBL/GenBank/DDBJ whole genome shotgun (WGS) entry which is preliminary data.</text>
</comment>
<evidence type="ECO:0000313" key="3">
    <source>
        <dbReference type="Proteomes" id="UP001311915"/>
    </source>
</evidence>
<dbReference type="CDD" id="cd06222">
    <property type="entry name" value="RNase_H_like"/>
    <property type="match status" value="1"/>
</dbReference>
<proteinExistence type="predicted"/>
<organism evidence="2 3">
    <name type="scientific">Solanum pinnatisectum</name>
    <name type="common">tansyleaf nightshade</name>
    <dbReference type="NCBI Taxonomy" id="50273"/>
    <lineage>
        <taxon>Eukaryota</taxon>
        <taxon>Viridiplantae</taxon>
        <taxon>Streptophyta</taxon>
        <taxon>Embryophyta</taxon>
        <taxon>Tracheophyta</taxon>
        <taxon>Spermatophyta</taxon>
        <taxon>Magnoliopsida</taxon>
        <taxon>eudicotyledons</taxon>
        <taxon>Gunneridae</taxon>
        <taxon>Pentapetalae</taxon>
        <taxon>asterids</taxon>
        <taxon>lamiids</taxon>
        <taxon>Solanales</taxon>
        <taxon>Solanaceae</taxon>
        <taxon>Solanoideae</taxon>
        <taxon>Solaneae</taxon>
        <taxon>Solanum</taxon>
    </lineage>
</organism>